<reference evidence="1" key="1">
    <citation type="submission" date="2016-03" db="EMBL/GenBank/DDBJ databases">
        <title>Draft genome sequence of Rosellinia necatrix.</title>
        <authorList>
            <person name="Kanematsu S."/>
        </authorList>
    </citation>
    <scope>NUCLEOTIDE SEQUENCE [LARGE SCALE GENOMIC DNA]</scope>
    <source>
        <strain evidence="1">W97</strain>
    </source>
</reference>
<sequence>MEAERRRPLNSRDLRENHGGALPQLTIALLEWAIGWKKHVPELHRTPLWRRIYAGPVASHFAPAMVWLANGDCTISGTPSSQARDAGRFGRI</sequence>
<dbReference type="AlphaFoldDB" id="A0A1S8A5W3"/>
<dbReference type="Proteomes" id="UP000054516">
    <property type="component" value="Unassembled WGS sequence"/>
</dbReference>
<dbReference type="EMBL" id="DF977452">
    <property type="protein sequence ID" value="GAW25486.1"/>
    <property type="molecule type" value="Genomic_DNA"/>
</dbReference>
<proteinExistence type="predicted"/>
<keyword evidence="2" id="KW-1185">Reference proteome</keyword>
<protein>
    <submittedName>
        <fullName evidence="1">Uncharacterized protein</fullName>
    </submittedName>
</protein>
<evidence type="ECO:0000313" key="2">
    <source>
        <dbReference type="Proteomes" id="UP000054516"/>
    </source>
</evidence>
<organism evidence="1">
    <name type="scientific">Rosellinia necatrix</name>
    <name type="common">White root-rot fungus</name>
    <dbReference type="NCBI Taxonomy" id="77044"/>
    <lineage>
        <taxon>Eukaryota</taxon>
        <taxon>Fungi</taxon>
        <taxon>Dikarya</taxon>
        <taxon>Ascomycota</taxon>
        <taxon>Pezizomycotina</taxon>
        <taxon>Sordariomycetes</taxon>
        <taxon>Xylariomycetidae</taxon>
        <taxon>Xylariales</taxon>
        <taxon>Xylariaceae</taxon>
        <taxon>Rosellinia</taxon>
    </lineage>
</organism>
<name>A0A1S8A5W3_ROSNE</name>
<evidence type="ECO:0000313" key="1">
    <source>
        <dbReference type="EMBL" id="GAW25486.1"/>
    </source>
</evidence>
<accession>A0A1S8A5W3</accession>
<gene>
    <name evidence="1" type="ORF">SAMD00023353_0702250</name>
</gene>